<evidence type="ECO:0000256" key="1">
    <source>
        <dbReference type="SAM" id="Coils"/>
    </source>
</evidence>
<feature type="compositionally biased region" description="Basic residues" evidence="2">
    <location>
        <begin position="1"/>
        <end position="13"/>
    </location>
</feature>
<keyword evidence="4" id="KW-1185">Reference proteome</keyword>
<feature type="coiled-coil region" evidence="1">
    <location>
        <begin position="46"/>
        <end position="80"/>
    </location>
</feature>
<dbReference type="PANTHER" id="PTHR46888">
    <property type="entry name" value="ZINC KNUCKLE DOMAINCONTAINING PROTEIN-RELATED"/>
    <property type="match status" value="1"/>
</dbReference>
<keyword evidence="1" id="KW-0175">Coiled coil</keyword>
<accession>A0AAV7Q5B4</accession>
<proteinExistence type="predicted"/>
<feature type="region of interest" description="Disordered" evidence="2">
    <location>
        <begin position="108"/>
        <end position="129"/>
    </location>
</feature>
<sequence length="236" mass="27147">MALRRIMRRRKKREPTECESPIGSHAGGSVSSYALSSEELRDRQAERDLRLQLAQLAAKERRAEADKALVEERRAEAERALAGRKILLAHELSLKELDIKAQQVESSGGSKITLSSVEKEGNPPRDLVPDFREGEDIDKWFEVYEVTLVTHRIPEEDWGSGLWRHIPGNGRDALLALDGRDKLRDKLRYPTMKETLAKKYGFTPEDCTLRFRGSRKLPHQSWGELVRHFERYWMAG</sequence>
<dbReference type="EMBL" id="JANPWB010000010">
    <property type="protein sequence ID" value="KAJ1134754.1"/>
    <property type="molecule type" value="Genomic_DNA"/>
</dbReference>
<comment type="caution">
    <text evidence="3">The sequence shown here is derived from an EMBL/GenBank/DDBJ whole genome shotgun (WGS) entry which is preliminary data.</text>
</comment>
<gene>
    <name evidence="3" type="ORF">NDU88_001201</name>
</gene>
<evidence type="ECO:0000313" key="3">
    <source>
        <dbReference type="EMBL" id="KAJ1134754.1"/>
    </source>
</evidence>
<protein>
    <submittedName>
        <fullName evidence="3">Uncharacterized protein</fullName>
    </submittedName>
</protein>
<dbReference type="Proteomes" id="UP001066276">
    <property type="component" value="Chromosome 6"/>
</dbReference>
<organism evidence="3 4">
    <name type="scientific">Pleurodeles waltl</name>
    <name type="common">Iberian ribbed newt</name>
    <dbReference type="NCBI Taxonomy" id="8319"/>
    <lineage>
        <taxon>Eukaryota</taxon>
        <taxon>Metazoa</taxon>
        <taxon>Chordata</taxon>
        <taxon>Craniata</taxon>
        <taxon>Vertebrata</taxon>
        <taxon>Euteleostomi</taxon>
        <taxon>Amphibia</taxon>
        <taxon>Batrachia</taxon>
        <taxon>Caudata</taxon>
        <taxon>Salamandroidea</taxon>
        <taxon>Salamandridae</taxon>
        <taxon>Pleurodelinae</taxon>
        <taxon>Pleurodeles</taxon>
    </lineage>
</organism>
<evidence type="ECO:0000256" key="2">
    <source>
        <dbReference type="SAM" id="MobiDB-lite"/>
    </source>
</evidence>
<name>A0AAV7Q5B4_PLEWA</name>
<dbReference type="PANTHER" id="PTHR46888:SF1">
    <property type="entry name" value="RIBONUCLEASE H"/>
    <property type="match status" value="1"/>
</dbReference>
<feature type="compositionally biased region" description="Basic and acidic residues" evidence="2">
    <location>
        <begin position="117"/>
        <end position="129"/>
    </location>
</feature>
<reference evidence="3" key="1">
    <citation type="journal article" date="2022" name="bioRxiv">
        <title>Sequencing and chromosome-scale assembly of the giantPleurodeles waltlgenome.</title>
        <authorList>
            <person name="Brown T."/>
            <person name="Elewa A."/>
            <person name="Iarovenko S."/>
            <person name="Subramanian E."/>
            <person name="Araus A.J."/>
            <person name="Petzold A."/>
            <person name="Susuki M."/>
            <person name="Suzuki K.-i.T."/>
            <person name="Hayashi T."/>
            <person name="Toyoda A."/>
            <person name="Oliveira C."/>
            <person name="Osipova E."/>
            <person name="Leigh N.D."/>
            <person name="Simon A."/>
            <person name="Yun M.H."/>
        </authorList>
    </citation>
    <scope>NUCLEOTIDE SEQUENCE</scope>
    <source>
        <strain evidence="3">20211129_DDA</strain>
        <tissue evidence="3">Liver</tissue>
    </source>
</reference>
<feature type="region of interest" description="Disordered" evidence="2">
    <location>
        <begin position="1"/>
        <end position="39"/>
    </location>
</feature>
<evidence type="ECO:0000313" key="4">
    <source>
        <dbReference type="Proteomes" id="UP001066276"/>
    </source>
</evidence>
<dbReference type="AlphaFoldDB" id="A0AAV7Q5B4"/>